<dbReference type="GO" id="GO:0051082">
    <property type="term" value="F:unfolded protein binding"/>
    <property type="evidence" value="ECO:0007669"/>
    <property type="project" value="InterPro"/>
</dbReference>
<feature type="region of interest" description="Disordered" evidence="10">
    <location>
        <begin position="661"/>
        <end position="726"/>
    </location>
</feature>
<dbReference type="EMBL" id="NAJL01000008">
    <property type="protein sequence ID" value="TKA31304.1"/>
    <property type="molecule type" value="Genomic_DNA"/>
</dbReference>
<keyword evidence="6" id="KW-0809">Transit peptide</keyword>
<comment type="caution">
    <text evidence="12">The sequence shown here is derived from an EMBL/GenBank/DDBJ whole genome shotgun (WGS) entry which is preliminary data.</text>
</comment>
<evidence type="ECO:0000259" key="11">
    <source>
        <dbReference type="PROSITE" id="PS50076"/>
    </source>
</evidence>
<dbReference type="GO" id="GO:0005739">
    <property type="term" value="C:mitochondrion"/>
    <property type="evidence" value="ECO:0007669"/>
    <property type="project" value="UniProtKB-SubCell"/>
</dbReference>
<protein>
    <recommendedName>
        <fullName evidence="9">DnaJ homolog 1, mitochondrial</fullName>
    </recommendedName>
</protein>
<evidence type="ECO:0000256" key="2">
    <source>
        <dbReference type="ARBA" id="ARBA00022723"/>
    </source>
</evidence>
<evidence type="ECO:0000256" key="8">
    <source>
        <dbReference type="ARBA" id="ARBA00023186"/>
    </source>
</evidence>
<dbReference type="PRINTS" id="PR00625">
    <property type="entry name" value="JDOMAIN"/>
</dbReference>
<dbReference type="Pfam" id="PF01556">
    <property type="entry name" value="DnaJ_C"/>
    <property type="match status" value="1"/>
</dbReference>
<keyword evidence="2" id="KW-0479">Metal-binding</keyword>
<dbReference type="CDD" id="cd06257">
    <property type="entry name" value="DnaJ"/>
    <property type="match status" value="1"/>
</dbReference>
<dbReference type="InterPro" id="IPR008971">
    <property type="entry name" value="HSP40/DnaJ_pept-bd"/>
</dbReference>
<dbReference type="OrthoDB" id="10256793at2759"/>
<dbReference type="CDD" id="cd10747">
    <property type="entry name" value="DnaJ_C"/>
    <property type="match status" value="1"/>
</dbReference>
<evidence type="ECO:0000256" key="4">
    <source>
        <dbReference type="ARBA" id="ARBA00022771"/>
    </source>
</evidence>
<evidence type="ECO:0000256" key="5">
    <source>
        <dbReference type="ARBA" id="ARBA00022833"/>
    </source>
</evidence>
<evidence type="ECO:0000256" key="6">
    <source>
        <dbReference type="ARBA" id="ARBA00022946"/>
    </source>
</evidence>
<evidence type="ECO:0000256" key="7">
    <source>
        <dbReference type="ARBA" id="ARBA00023128"/>
    </source>
</evidence>
<dbReference type="PROSITE" id="PS50076">
    <property type="entry name" value="DNAJ_2"/>
    <property type="match status" value="1"/>
</dbReference>
<keyword evidence="5" id="KW-0862">Zinc</keyword>
<keyword evidence="3" id="KW-0677">Repeat</keyword>
<dbReference type="Pfam" id="PF00226">
    <property type="entry name" value="DnaJ"/>
    <property type="match status" value="1"/>
</dbReference>
<keyword evidence="4" id="KW-0863">Zinc-finger</keyword>
<sequence length="726" mass="79263">MAISRRSTGNNLGGHDPVGDLIDEMWNRHLLRKTILTDTPPSDNDTLKAAQLCVQQTTSFLDDSSAEIRNRIYEAVFAQHDRVETAMIIASPMIDKGMTLATQPAFTRVCRQLRAESLAMFYVNTTFVAYLVDWDIRDLCDWVHCIGSGGSLPEVTVHIKLLDGIKCEYQLLKLMRLWRDLEHNDICLKVHDISPKLSVPRFDQRELFKRAIDDAEDLWMDGDKDELRLRELLGFSQISLLRGQMFLEDLKYFLGIELLRRYGSLLRAGQHVQHIKIGRSSDAYDISVIITRRAFHASASKLATKDPYKVLGVDKGASAGEIKKSYYGLAKKYHPDTNKDPTAKERFNEAQSAYELLSDDQKKAAWDQHGAAAFDGGPGFNPSGGAGAGPGGNPFAGGFGGFGGGAGQGGFGADFNFEDLFSAFGGGGARRGRGRATPFQDEVLVGESIEVQTNISFMDAAKGVSRDIVITPLVKCKTCNGNGLKKGVSKSATRERNTVSVDIPGGVEDGMRLRVMGEGDYPPTGTATNPSARTEKGDLFVFIRVAPDRNFSRAGSDVLYTASIPLTTAILGGEIKIPTLDKEVKVKVATGTGSGDKITLSGMGMKQLSSRRGNNGDLRVEFKVQMPKYLSANQRTIVEMLADEMGDENAKRVMNLGQFKEEAAKQSPAASEAHKDEGFLKNMWHNITGQHENPDVKPEDQSKSSGSNDGNDQKEEPKKSSGSGSG</sequence>
<evidence type="ECO:0000256" key="9">
    <source>
        <dbReference type="ARBA" id="ARBA00072890"/>
    </source>
</evidence>
<dbReference type="InterPro" id="IPR036869">
    <property type="entry name" value="J_dom_sf"/>
</dbReference>
<evidence type="ECO:0000256" key="3">
    <source>
        <dbReference type="ARBA" id="ARBA00022737"/>
    </source>
</evidence>
<dbReference type="InterPro" id="IPR001623">
    <property type="entry name" value="DnaJ_domain"/>
</dbReference>
<gene>
    <name evidence="12" type="ORF">B0A50_02149</name>
</gene>
<dbReference type="Proteomes" id="UP000308549">
    <property type="component" value="Unassembled WGS sequence"/>
</dbReference>
<dbReference type="Gene3D" id="2.60.260.20">
    <property type="entry name" value="Urease metallochaperone UreE, N-terminal domain"/>
    <property type="match status" value="2"/>
</dbReference>
<dbReference type="SUPFAM" id="SSF49493">
    <property type="entry name" value="HSP40/DnaJ peptide-binding domain"/>
    <property type="match status" value="2"/>
</dbReference>
<evidence type="ECO:0000256" key="1">
    <source>
        <dbReference type="ARBA" id="ARBA00004173"/>
    </source>
</evidence>
<comment type="subcellular location">
    <subcellularLocation>
        <location evidence="1">Mitochondrion</location>
    </subcellularLocation>
</comment>
<feature type="compositionally biased region" description="Basic and acidic residues" evidence="10">
    <location>
        <begin position="692"/>
        <end position="702"/>
    </location>
</feature>
<feature type="domain" description="J" evidence="11">
    <location>
        <begin position="306"/>
        <end position="370"/>
    </location>
</feature>
<evidence type="ECO:0000313" key="12">
    <source>
        <dbReference type="EMBL" id="TKA31304.1"/>
    </source>
</evidence>
<dbReference type="GO" id="GO:0042026">
    <property type="term" value="P:protein refolding"/>
    <property type="evidence" value="ECO:0007669"/>
    <property type="project" value="TreeGrafter"/>
</dbReference>
<name>A0A4U0U897_9PEZI</name>
<evidence type="ECO:0000313" key="13">
    <source>
        <dbReference type="Proteomes" id="UP000308549"/>
    </source>
</evidence>
<proteinExistence type="predicted"/>
<dbReference type="FunFam" id="2.60.260.20:FF:000005">
    <property type="entry name" value="Chaperone protein dnaJ 1, mitochondrial"/>
    <property type="match status" value="1"/>
</dbReference>
<dbReference type="GO" id="GO:0008270">
    <property type="term" value="F:zinc ion binding"/>
    <property type="evidence" value="ECO:0007669"/>
    <property type="project" value="UniProtKB-KW"/>
</dbReference>
<dbReference type="Gene3D" id="1.10.287.110">
    <property type="entry name" value="DnaJ domain"/>
    <property type="match status" value="1"/>
</dbReference>
<reference evidence="12 13" key="1">
    <citation type="submission" date="2017-03" db="EMBL/GenBank/DDBJ databases">
        <title>Genomes of endolithic fungi from Antarctica.</title>
        <authorList>
            <person name="Coleine C."/>
            <person name="Masonjones S."/>
            <person name="Stajich J.E."/>
        </authorList>
    </citation>
    <scope>NUCLEOTIDE SEQUENCE [LARGE SCALE GENOMIC DNA]</scope>
    <source>
        <strain evidence="12 13">CCFEE 6315</strain>
    </source>
</reference>
<dbReference type="InterPro" id="IPR002939">
    <property type="entry name" value="DnaJ_C"/>
</dbReference>
<dbReference type="PANTHER" id="PTHR43096">
    <property type="entry name" value="DNAJ HOMOLOG 1, MITOCHONDRIAL-RELATED"/>
    <property type="match status" value="1"/>
</dbReference>
<keyword evidence="8" id="KW-0143">Chaperone</keyword>
<dbReference type="SMART" id="SM00271">
    <property type="entry name" value="DnaJ"/>
    <property type="match status" value="1"/>
</dbReference>
<evidence type="ECO:0000256" key="10">
    <source>
        <dbReference type="SAM" id="MobiDB-lite"/>
    </source>
</evidence>
<organism evidence="12 13">
    <name type="scientific">Salinomyces thailandicus</name>
    <dbReference type="NCBI Taxonomy" id="706561"/>
    <lineage>
        <taxon>Eukaryota</taxon>
        <taxon>Fungi</taxon>
        <taxon>Dikarya</taxon>
        <taxon>Ascomycota</taxon>
        <taxon>Pezizomycotina</taxon>
        <taxon>Dothideomycetes</taxon>
        <taxon>Dothideomycetidae</taxon>
        <taxon>Mycosphaerellales</taxon>
        <taxon>Teratosphaeriaceae</taxon>
        <taxon>Salinomyces</taxon>
    </lineage>
</organism>
<keyword evidence="13" id="KW-1185">Reference proteome</keyword>
<accession>A0A4U0U897</accession>
<dbReference type="PANTHER" id="PTHR43096:SF52">
    <property type="entry name" value="DNAJ HOMOLOG 1, MITOCHONDRIAL-RELATED"/>
    <property type="match status" value="1"/>
</dbReference>
<dbReference type="FunFam" id="1.10.287.110:FF:000053">
    <property type="entry name" value="Putative Mitochondrial DnaJ chaperone"/>
    <property type="match status" value="1"/>
</dbReference>
<dbReference type="SUPFAM" id="SSF46565">
    <property type="entry name" value="Chaperone J-domain"/>
    <property type="match status" value="1"/>
</dbReference>
<keyword evidence="7" id="KW-0496">Mitochondrion</keyword>
<dbReference type="AlphaFoldDB" id="A0A4U0U897"/>